<feature type="region of interest" description="Disordered" evidence="1">
    <location>
        <begin position="59"/>
        <end position="114"/>
    </location>
</feature>
<feature type="compositionally biased region" description="Low complexity" evidence="1">
    <location>
        <begin position="96"/>
        <end position="114"/>
    </location>
</feature>
<dbReference type="EMBL" id="NIOF01000003">
    <property type="protein sequence ID" value="OWQ91583.1"/>
    <property type="molecule type" value="Genomic_DNA"/>
</dbReference>
<dbReference type="AlphaFoldDB" id="A0A246JG87"/>
<feature type="compositionally biased region" description="Pro residues" evidence="1">
    <location>
        <begin position="73"/>
        <end position="95"/>
    </location>
</feature>
<dbReference type="PANTHER" id="PTHR43737:SF1">
    <property type="entry name" value="DUF1501 DOMAIN-CONTAINING PROTEIN"/>
    <property type="match status" value="1"/>
</dbReference>
<name>A0A246JG87_9BURK</name>
<accession>A0A246JG87</accession>
<evidence type="ECO:0000313" key="3">
    <source>
        <dbReference type="Proteomes" id="UP000197468"/>
    </source>
</evidence>
<evidence type="ECO:0008006" key="4">
    <source>
        <dbReference type="Google" id="ProtNLM"/>
    </source>
</evidence>
<dbReference type="Proteomes" id="UP000197468">
    <property type="component" value="Unassembled WGS sequence"/>
</dbReference>
<dbReference type="PANTHER" id="PTHR43737">
    <property type="entry name" value="BLL7424 PROTEIN"/>
    <property type="match status" value="1"/>
</dbReference>
<feature type="compositionally biased region" description="Low complexity" evidence="1">
    <location>
        <begin position="62"/>
        <end position="72"/>
    </location>
</feature>
<sequence length="622" mass="65894">MRCPAFRLLLIQRRFAALESLEWRAPAVPPSASSMFRFPWSSAAVTAAAAALSACGGGGGDSSAPASAAGSPSPAPGPSPTPAPPPGSTPAPAPGPSTDTGGASAPAPAAGAVPLPLPSDAQAARFLAQAGFAASEADIASVKSIGYGAWLDLQFLAPRTESHWDWVVRNGFAAEDYKYYYYNGFYNTVWRKFIGSPDQLRQRMVLALSEIFVVSALGFDIPWRTMCLTAYADVLEDNAFGTFRGLLEAVALSPAMGSYLAMRGSRKEDAATGRQPDENFAREVMQLFTIGLVQLNLDGTAQTRGGRPVETYNQATVTQMARAFTGWEFDTTSPGGADCSFMRRPMKHNAANFSGGAKTVLGTTIPAGADGPTALRQALDVLANHPNVGPFFGRQLIQRFVCSNPSPAYVQRVAQAFNDNGQGVRGDLKAVLRAVLLDVEARLPGGGANSGKLREPVLRFVQVARNIQLTSAGQWGIYETTDMEKRLGQSPFFSPSVFNFYRPGYVPPNSGMAAAGVTAPEFQLLNEVTVTGYLNFMQTVLTSGQGDATPNYAADLALVADPRAMVARQALLLAGDGISDATQQRIVAAVSSIAATTDAGRLNRVRAGWMLLLACPEYQVQK</sequence>
<evidence type="ECO:0000313" key="2">
    <source>
        <dbReference type="EMBL" id="OWQ91583.1"/>
    </source>
</evidence>
<dbReference type="InterPro" id="IPR014917">
    <property type="entry name" value="DUF1800"/>
</dbReference>
<dbReference type="Pfam" id="PF08811">
    <property type="entry name" value="DUF1800"/>
    <property type="match status" value="1"/>
</dbReference>
<keyword evidence="3" id="KW-1185">Reference proteome</keyword>
<dbReference type="OrthoDB" id="9772295at2"/>
<protein>
    <recommendedName>
        <fullName evidence="4">DUF1800 domain-containing protein</fullName>
    </recommendedName>
</protein>
<comment type="caution">
    <text evidence="2">The sequence shown here is derived from an EMBL/GenBank/DDBJ whole genome shotgun (WGS) entry which is preliminary data.</text>
</comment>
<reference evidence="2 3" key="1">
    <citation type="journal article" date="2008" name="Int. J. Syst. Evol. Microbiol.">
        <title>Description of Roseateles aquatilis sp. nov. and Roseateles terrae sp. nov., in the class Betaproteobacteria, and emended description of the genus Roseateles.</title>
        <authorList>
            <person name="Gomila M."/>
            <person name="Bowien B."/>
            <person name="Falsen E."/>
            <person name="Moore E.R."/>
            <person name="Lalucat J."/>
        </authorList>
    </citation>
    <scope>NUCLEOTIDE SEQUENCE [LARGE SCALE GENOMIC DNA]</scope>
    <source>
        <strain evidence="2 3">CCUG 48205</strain>
    </source>
</reference>
<organism evidence="2 3">
    <name type="scientific">Roseateles aquatilis</name>
    <dbReference type="NCBI Taxonomy" id="431061"/>
    <lineage>
        <taxon>Bacteria</taxon>
        <taxon>Pseudomonadati</taxon>
        <taxon>Pseudomonadota</taxon>
        <taxon>Betaproteobacteria</taxon>
        <taxon>Burkholderiales</taxon>
        <taxon>Sphaerotilaceae</taxon>
        <taxon>Roseateles</taxon>
    </lineage>
</organism>
<gene>
    <name evidence="2" type="ORF">CDN99_10625</name>
</gene>
<proteinExistence type="predicted"/>
<evidence type="ECO:0000256" key="1">
    <source>
        <dbReference type="SAM" id="MobiDB-lite"/>
    </source>
</evidence>